<protein>
    <submittedName>
        <fullName evidence="2">TFIIB zinc-binding</fullName>
    </submittedName>
</protein>
<dbReference type="RefSeq" id="WP_073034804.1">
    <property type="nucleotide sequence ID" value="NZ_BMLR01000005.1"/>
</dbReference>
<feature type="region of interest" description="Disordered" evidence="1">
    <location>
        <begin position="35"/>
        <end position="92"/>
    </location>
</feature>
<evidence type="ECO:0000313" key="3">
    <source>
        <dbReference type="Proteomes" id="UP000183974"/>
    </source>
</evidence>
<evidence type="ECO:0000313" key="2">
    <source>
        <dbReference type="EMBL" id="SHL75406.1"/>
    </source>
</evidence>
<gene>
    <name evidence="2" type="ORF">SAMN05444398_105146</name>
</gene>
<accession>A0A1M7D7D1</accession>
<dbReference type="OrthoDB" id="7868311at2"/>
<proteinExistence type="predicted"/>
<dbReference type="AlphaFoldDB" id="A0A1M7D7D1"/>
<keyword evidence="3" id="KW-1185">Reference proteome</keyword>
<feature type="compositionally biased region" description="Basic and acidic residues" evidence="1">
    <location>
        <begin position="66"/>
        <end position="75"/>
    </location>
</feature>
<dbReference type="Proteomes" id="UP000183974">
    <property type="component" value="Unassembled WGS sequence"/>
</dbReference>
<evidence type="ECO:0000256" key="1">
    <source>
        <dbReference type="SAM" id="MobiDB-lite"/>
    </source>
</evidence>
<feature type="compositionally biased region" description="Basic residues" evidence="1">
    <location>
        <begin position="81"/>
        <end position="92"/>
    </location>
</feature>
<dbReference type="EMBL" id="FRBR01000005">
    <property type="protein sequence ID" value="SHL75406.1"/>
    <property type="molecule type" value="Genomic_DNA"/>
</dbReference>
<sequence>MGPKIATCSYCGTRAALVLDRGRHELTCSACGAPLHDMKAMPQSPAKTAKKAPMSAPVQPRRRRKAHDEHERESWFGHGGQARRKPRKRRKPMARRMLEELWDVVEDIFD</sequence>
<reference evidence="2 3" key="1">
    <citation type="submission" date="2016-11" db="EMBL/GenBank/DDBJ databases">
        <authorList>
            <person name="Jaros S."/>
            <person name="Januszkiewicz K."/>
            <person name="Wedrychowicz H."/>
        </authorList>
    </citation>
    <scope>NUCLEOTIDE SEQUENCE [LARGE SCALE GENOMIC DNA]</scope>
    <source>
        <strain evidence="2 3">DSM 29589</strain>
    </source>
</reference>
<dbReference type="STRING" id="337701.SAMN05444398_105146"/>
<organism evidence="2 3">
    <name type="scientific">Roseovarius pacificus</name>
    <dbReference type="NCBI Taxonomy" id="337701"/>
    <lineage>
        <taxon>Bacteria</taxon>
        <taxon>Pseudomonadati</taxon>
        <taxon>Pseudomonadota</taxon>
        <taxon>Alphaproteobacteria</taxon>
        <taxon>Rhodobacterales</taxon>
        <taxon>Roseobacteraceae</taxon>
        <taxon>Roseovarius</taxon>
    </lineage>
</organism>
<name>A0A1M7D7D1_9RHOB</name>